<comment type="caution">
    <text evidence="1">The sequence shown here is derived from an EMBL/GenBank/DDBJ whole genome shotgun (WGS) entry which is preliminary data.</text>
</comment>
<name>A0ACC1M446_9FUNG</name>
<proteinExistence type="predicted"/>
<keyword evidence="2" id="KW-1185">Reference proteome</keyword>
<dbReference type="Proteomes" id="UP001139981">
    <property type="component" value="Unassembled WGS sequence"/>
</dbReference>
<protein>
    <submittedName>
        <fullName evidence="1">Uncharacterized protein</fullName>
    </submittedName>
</protein>
<dbReference type="EMBL" id="JANBVB010000500">
    <property type="protein sequence ID" value="KAJ2893767.1"/>
    <property type="molecule type" value="Genomic_DNA"/>
</dbReference>
<organism evidence="1 2">
    <name type="scientific">Coemansia aciculifera</name>
    <dbReference type="NCBI Taxonomy" id="417176"/>
    <lineage>
        <taxon>Eukaryota</taxon>
        <taxon>Fungi</taxon>
        <taxon>Fungi incertae sedis</taxon>
        <taxon>Zoopagomycota</taxon>
        <taxon>Kickxellomycotina</taxon>
        <taxon>Kickxellomycetes</taxon>
        <taxon>Kickxellales</taxon>
        <taxon>Kickxellaceae</taxon>
        <taxon>Coemansia</taxon>
    </lineage>
</organism>
<sequence length="216" mass="24638">MMSHRKSGEVNASEYNKMWFQIWDNGTTRWDKGDVSPALRELIVDKRWELPSGQGIVPGCGRGYDAMFLARPGLHMVGADLSPLAVKAASTLRDSMGIPADLASFQVMDFFNFDIPASQFQVAYDYTFFCAIHPSMRADWGRRYAKIMSPGAHLIALIFPIFKAEEEREHGPPFLVSEDDYHRVLDDNFELIHIDPKCQTHDSRVGQEIISVWRRK</sequence>
<gene>
    <name evidence="1" type="ORF">IWW38_002772</name>
</gene>
<accession>A0ACC1M446</accession>
<evidence type="ECO:0000313" key="1">
    <source>
        <dbReference type="EMBL" id="KAJ2893767.1"/>
    </source>
</evidence>
<reference evidence="1" key="1">
    <citation type="submission" date="2022-07" db="EMBL/GenBank/DDBJ databases">
        <title>Phylogenomic reconstructions and comparative analyses of Kickxellomycotina fungi.</title>
        <authorList>
            <person name="Reynolds N.K."/>
            <person name="Stajich J.E."/>
            <person name="Barry K."/>
            <person name="Grigoriev I.V."/>
            <person name="Crous P."/>
            <person name="Smith M.E."/>
        </authorList>
    </citation>
    <scope>NUCLEOTIDE SEQUENCE</scope>
    <source>
        <strain evidence="1">CBS 190363</strain>
    </source>
</reference>
<evidence type="ECO:0000313" key="2">
    <source>
        <dbReference type="Proteomes" id="UP001139981"/>
    </source>
</evidence>